<evidence type="ECO:0000256" key="1">
    <source>
        <dbReference type="ARBA" id="ARBA00010876"/>
    </source>
</evidence>
<name>A0A0G0E9J1_9BACT</name>
<dbReference type="PANTHER" id="PTHR21600">
    <property type="entry name" value="MITOCHONDRIAL RNA PSEUDOURIDINE SYNTHASE"/>
    <property type="match status" value="1"/>
</dbReference>
<proteinExistence type="inferred from homology"/>
<dbReference type="Pfam" id="PF00849">
    <property type="entry name" value="PseudoU_synth_2"/>
    <property type="match status" value="1"/>
</dbReference>
<feature type="domain" description="Pseudouridine synthase RsuA/RluA-like" evidence="2">
    <location>
        <begin position="11"/>
        <end position="198"/>
    </location>
</feature>
<dbReference type="InterPro" id="IPR050188">
    <property type="entry name" value="RluA_PseudoU_synthase"/>
</dbReference>
<accession>A0A0G0E9J1</accession>
<protein>
    <submittedName>
        <fullName evidence="3">Pseudouridine synthase, RluA family</fullName>
    </submittedName>
</protein>
<dbReference type="InterPro" id="IPR020103">
    <property type="entry name" value="PsdUridine_synth_cat_dom_sf"/>
</dbReference>
<dbReference type="SUPFAM" id="SSF55120">
    <property type="entry name" value="Pseudouridine synthase"/>
    <property type="match status" value="1"/>
</dbReference>
<sequence length="261" mass="29924">MKIKILYEDKDVLAIDKPSGISVHADGKTKEKTITDWVFKNYPKLKGVGEPVTFDNKEIDRPGIVHRLDKETSGVLLIVKTKKAFAHFKKQFMDREIKKTYYAIVSGWVKNDHGIINKPIGRSPSDFRRRLAGRGARGELREAITKYKVLKRFEALCVGERSDLENLKRSDLKETQKFTYLEIHPKTGRTHQIRVHMKYINHPIACDSLYAPKNPYPKGLNRLALHAKSIEFNLPAQTGNPKGKIIKIESPLPPEFKRVVK</sequence>
<evidence type="ECO:0000259" key="2">
    <source>
        <dbReference type="Pfam" id="PF00849"/>
    </source>
</evidence>
<dbReference type="GO" id="GO:0009982">
    <property type="term" value="F:pseudouridine synthase activity"/>
    <property type="evidence" value="ECO:0007669"/>
    <property type="project" value="InterPro"/>
</dbReference>
<dbReference type="GO" id="GO:0003723">
    <property type="term" value="F:RNA binding"/>
    <property type="evidence" value="ECO:0007669"/>
    <property type="project" value="InterPro"/>
</dbReference>
<dbReference type="CDD" id="cd02869">
    <property type="entry name" value="PseudoU_synth_RluA_like"/>
    <property type="match status" value="1"/>
</dbReference>
<dbReference type="GO" id="GO:0000455">
    <property type="term" value="P:enzyme-directed rRNA pseudouridine synthesis"/>
    <property type="evidence" value="ECO:0007669"/>
    <property type="project" value="TreeGrafter"/>
</dbReference>
<dbReference type="PROSITE" id="PS01129">
    <property type="entry name" value="PSI_RLU"/>
    <property type="match status" value="1"/>
</dbReference>
<comment type="caution">
    <text evidence="3">The sequence shown here is derived from an EMBL/GenBank/DDBJ whole genome shotgun (WGS) entry which is preliminary data.</text>
</comment>
<comment type="similarity">
    <text evidence="1">Belongs to the pseudouridine synthase RluA family.</text>
</comment>
<dbReference type="PANTHER" id="PTHR21600:SF87">
    <property type="entry name" value="RNA PSEUDOURIDYLATE SYNTHASE DOMAIN-CONTAINING PROTEIN 1"/>
    <property type="match status" value="1"/>
</dbReference>
<dbReference type="Proteomes" id="UP000034923">
    <property type="component" value="Unassembled WGS sequence"/>
</dbReference>
<dbReference type="PATRIC" id="fig|1618740.3.peg.490"/>
<dbReference type="Gene3D" id="3.30.2350.10">
    <property type="entry name" value="Pseudouridine synthase"/>
    <property type="match status" value="1"/>
</dbReference>
<reference evidence="3 4" key="1">
    <citation type="journal article" date="2015" name="Nature">
        <title>rRNA introns, odd ribosomes, and small enigmatic genomes across a large radiation of phyla.</title>
        <authorList>
            <person name="Brown C.T."/>
            <person name="Hug L.A."/>
            <person name="Thomas B.C."/>
            <person name="Sharon I."/>
            <person name="Castelle C.J."/>
            <person name="Singh A."/>
            <person name="Wilkins M.J."/>
            <person name="Williams K.H."/>
            <person name="Banfield J.F."/>
        </authorList>
    </citation>
    <scope>NUCLEOTIDE SEQUENCE [LARGE SCALE GENOMIC DNA]</scope>
</reference>
<organism evidence="3 4">
    <name type="scientific">Candidatus Nomurabacteria bacterium GW2011_GWB1_35_20</name>
    <dbReference type="NCBI Taxonomy" id="1618740"/>
    <lineage>
        <taxon>Bacteria</taxon>
        <taxon>Candidatus Nomuraibacteriota</taxon>
    </lineage>
</organism>
<dbReference type="AlphaFoldDB" id="A0A0G0E9J1"/>
<dbReference type="EMBL" id="LBQE01000015">
    <property type="protein sequence ID" value="KKP71995.1"/>
    <property type="molecule type" value="Genomic_DNA"/>
</dbReference>
<dbReference type="InterPro" id="IPR006145">
    <property type="entry name" value="PsdUridine_synth_RsuA/RluA"/>
</dbReference>
<gene>
    <name evidence="3" type="ORF">UR70_C0015G0024</name>
</gene>
<dbReference type="InterPro" id="IPR006224">
    <property type="entry name" value="PsdUridine_synth_RluA-like_CS"/>
</dbReference>
<dbReference type="GO" id="GO:0140098">
    <property type="term" value="F:catalytic activity, acting on RNA"/>
    <property type="evidence" value="ECO:0007669"/>
    <property type="project" value="UniProtKB-ARBA"/>
</dbReference>
<evidence type="ECO:0000313" key="3">
    <source>
        <dbReference type="EMBL" id="KKP71995.1"/>
    </source>
</evidence>
<evidence type="ECO:0000313" key="4">
    <source>
        <dbReference type="Proteomes" id="UP000034923"/>
    </source>
</evidence>